<dbReference type="Pfam" id="PF00889">
    <property type="entry name" value="EF_TS"/>
    <property type="match status" value="1"/>
</dbReference>
<dbReference type="InterPro" id="IPR009060">
    <property type="entry name" value="UBA-like_sf"/>
</dbReference>
<evidence type="ECO:0000313" key="9">
    <source>
        <dbReference type="EMBL" id="MBI4725641.1"/>
    </source>
</evidence>
<evidence type="ECO:0000256" key="4">
    <source>
        <dbReference type="ARBA" id="ARBA00022917"/>
    </source>
</evidence>
<dbReference type="CDD" id="cd14275">
    <property type="entry name" value="UBA_EF-Ts"/>
    <property type="match status" value="1"/>
</dbReference>
<gene>
    <name evidence="5" type="primary">tsf</name>
    <name evidence="9" type="ORF">HY768_00185</name>
</gene>
<evidence type="ECO:0000313" key="10">
    <source>
        <dbReference type="Proteomes" id="UP000736328"/>
    </source>
</evidence>
<dbReference type="SUPFAM" id="SSF54713">
    <property type="entry name" value="Elongation factor Ts (EF-Ts), dimerisation domain"/>
    <property type="match status" value="2"/>
</dbReference>
<comment type="function">
    <text evidence="5 6">Associates with the EF-Tu.GDP complex and induces the exchange of GDP to GTP. It remains bound to the aminoacyl-tRNA.EF-Tu.GTP complex up to the GTP hydrolysis stage on the ribosome.</text>
</comment>
<evidence type="ECO:0000256" key="5">
    <source>
        <dbReference type="HAMAP-Rule" id="MF_00050"/>
    </source>
</evidence>
<dbReference type="InterPro" id="IPR001816">
    <property type="entry name" value="Transl_elong_EFTs/EF1B"/>
</dbReference>
<comment type="caution">
    <text evidence="9">The sequence shown here is derived from an EMBL/GenBank/DDBJ whole genome shotgun (WGS) entry which is preliminary data.</text>
</comment>
<dbReference type="PANTHER" id="PTHR11741">
    <property type="entry name" value="ELONGATION FACTOR TS"/>
    <property type="match status" value="1"/>
</dbReference>
<dbReference type="FunFam" id="1.10.8.10:FF:000001">
    <property type="entry name" value="Elongation factor Ts"/>
    <property type="match status" value="1"/>
</dbReference>
<dbReference type="GO" id="GO:0005737">
    <property type="term" value="C:cytoplasm"/>
    <property type="evidence" value="ECO:0007669"/>
    <property type="project" value="UniProtKB-SubCell"/>
</dbReference>
<dbReference type="EMBL" id="JACQXR010000003">
    <property type="protein sequence ID" value="MBI4725641.1"/>
    <property type="molecule type" value="Genomic_DNA"/>
</dbReference>
<dbReference type="PANTHER" id="PTHR11741:SF0">
    <property type="entry name" value="ELONGATION FACTOR TS, MITOCHONDRIAL"/>
    <property type="match status" value="1"/>
</dbReference>
<dbReference type="HAMAP" id="MF_00050">
    <property type="entry name" value="EF_Ts"/>
    <property type="match status" value="1"/>
</dbReference>
<dbReference type="Gene3D" id="1.10.8.10">
    <property type="entry name" value="DNA helicase RuvA subunit, C-terminal domain"/>
    <property type="match status" value="1"/>
</dbReference>
<reference evidence="9" key="1">
    <citation type="submission" date="2020-07" db="EMBL/GenBank/DDBJ databases">
        <title>Huge and variable diversity of episymbiotic CPR bacteria and DPANN archaea in groundwater ecosystems.</title>
        <authorList>
            <person name="He C.Y."/>
            <person name="Keren R."/>
            <person name="Whittaker M."/>
            <person name="Farag I.F."/>
            <person name="Doudna J."/>
            <person name="Cate J.H.D."/>
            <person name="Banfield J.F."/>
        </authorList>
    </citation>
    <scope>NUCLEOTIDE SEQUENCE</scope>
    <source>
        <strain evidence="9">NC_groundwater_1520_Pr4_B-0.1um_53_5</strain>
    </source>
</reference>
<dbReference type="InterPro" id="IPR014039">
    <property type="entry name" value="Transl_elong_EFTs/EF1B_dimer"/>
</dbReference>
<dbReference type="GO" id="GO:0003746">
    <property type="term" value="F:translation elongation factor activity"/>
    <property type="evidence" value="ECO:0007669"/>
    <property type="project" value="UniProtKB-UniRule"/>
</dbReference>
<evidence type="ECO:0000256" key="7">
    <source>
        <dbReference type="RuleBase" id="RU000643"/>
    </source>
</evidence>
<evidence type="ECO:0000256" key="2">
    <source>
        <dbReference type="ARBA" id="ARBA00016956"/>
    </source>
</evidence>
<dbReference type="Gene3D" id="1.10.286.20">
    <property type="match status" value="1"/>
</dbReference>
<evidence type="ECO:0000256" key="3">
    <source>
        <dbReference type="ARBA" id="ARBA00022768"/>
    </source>
</evidence>
<comment type="subcellular location">
    <subcellularLocation>
        <location evidence="5 7">Cytoplasm</location>
    </subcellularLocation>
</comment>
<dbReference type="NCBIfam" id="TIGR00116">
    <property type="entry name" value="tsf"/>
    <property type="match status" value="1"/>
</dbReference>
<dbReference type="InterPro" id="IPR018101">
    <property type="entry name" value="Transl_elong_Ts_CS"/>
</dbReference>
<name>A0A933I7H3_UNCT6</name>
<protein>
    <recommendedName>
        <fullName evidence="2 5">Elongation factor Ts</fullName>
        <shortName evidence="5">EF-Ts</shortName>
    </recommendedName>
</protein>
<keyword evidence="3 5" id="KW-0251">Elongation factor</keyword>
<organism evidence="9 10">
    <name type="scientific">candidate division TA06 bacterium</name>
    <dbReference type="NCBI Taxonomy" id="2250710"/>
    <lineage>
        <taxon>Bacteria</taxon>
        <taxon>Bacteria division TA06</taxon>
    </lineage>
</organism>
<keyword evidence="4 5" id="KW-0648">Protein biosynthesis</keyword>
<evidence type="ECO:0000256" key="1">
    <source>
        <dbReference type="ARBA" id="ARBA00005532"/>
    </source>
</evidence>
<comment type="similarity">
    <text evidence="1 5 6">Belongs to the EF-Ts family.</text>
</comment>
<dbReference type="SUPFAM" id="SSF46934">
    <property type="entry name" value="UBA-like"/>
    <property type="match status" value="1"/>
</dbReference>
<keyword evidence="5" id="KW-0963">Cytoplasm</keyword>
<feature type="region of interest" description="Involved in Mg(2+) ion dislocation from EF-Tu" evidence="5">
    <location>
        <begin position="81"/>
        <end position="84"/>
    </location>
</feature>
<proteinExistence type="inferred from homology"/>
<dbReference type="FunFam" id="1.10.286.20:FF:000001">
    <property type="entry name" value="Elongation factor Ts"/>
    <property type="match status" value="1"/>
</dbReference>
<dbReference type="InterPro" id="IPR036402">
    <property type="entry name" value="EF-Ts_dimer_sf"/>
</dbReference>
<sequence length="279" mass="30623">MSFTAEDVKKLREKTGVGMMVCKEALTASKGNMDEAVEYLRKKGLAMAEKKAGRATADGLIEIATAPDGKSAVMIEVNCETDFVAKTEQFKELSKSLSQWALRQPKESMTAADLAPEQVEQIKQTIVKVGENVQFKRGEKIQSQAGLVEGYLHLGSKLGVLVELDGGNSPEIKALARDLAMQVAASSPQWLSRKQVPAEVLEKEKAIYQEQVRGAGKPENVVEKIVTGKIEKFHSEVCLLEQAYVKDPQKNVEAMVRETAAKAGATLEVKRFVRFRLGE</sequence>
<dbReference type="Gene3D" id="3.30.479.20">
    <property type="entry name" value="Elongation factor Ts, dimerisation domain"/>
    <property type="match status" value="2"/>
</dbReference>
<evidence type="ECO:0000259" key="8">
    <source>
        <dbReference type="Pfam" id="PF00889"/>
    </source>
</evidence>
<dbReference type="AlphaFoldDB" id="A0A933I7H3"/>
<accession>A0A933I7H3</accession>
<dbReference type="PROSITE" id="PS01127">
    <property type="entry name" value="EF_TS_2"/>
    <property type="match status" value="1"/>
</dbReference>
<dbReference type="Proteomes" id="UP000736328">
    <property type="component" value="Unassembled WGS sequence"/>
</dbReference>
<feature type="domain" description="Translation elongation factor EFTs/EF1B dimerisation" evidence="8">
    <location>
        <begin position="72"/>
        <end position="279"/>
    </location>
</feature>
<evidence type="ECO:0000256" key="6">
    <source>
        <dbReference type="RuleBase" id="RU000642"/>
    </source>
</evidence>